<dbReference type="AlphaFoldDB" id="A0A100XVY6"/>
<dbReference type="InterPro" id="IPR011330">
    <property type="entry name" value="Glyco_hydro/deAcase_b/a-brl"/>
</dbReference>
<accession>A0A100XVY6</accession>
<proteinExistence type="predicted"/>
<dbReference type="EMBL" id="LLYW01000050">
    <property type="protein sequence ID" value="KUH31657.1"/>
    <property type="molecule type" value="Genomic_DNA"/>
</dbReference>
<organism evidence="1 2">
    <name type="scientific">Thermococcus celericrescens</name>
    <dbReference type="NCBI Taxonomy" id="227598"/>
    <lineage>
        <taxon>Archaea</taxon>
        <taxon>Methanobacteriati</taxon>
        <taxon>Methanobacteriota</taxon>
        <taxon>Thermococci</taxon>
        <taxon>Thermococcales</taxon>
        <taxon>Thermococcaceae</taxon>
        <taxon>Thermococcus</taxon>
    </lineage>
</organism>
<dbReference type="STRING" id="227598.APY94_11960"/>
<dbReference type="Pfam" id="PF10096">
    <property type="entry name" value="DUF2334"/>
    <property type="match status" value="1"/>
</dbReference>
<evidence type="ECO:0000313" key="2">
    <source>
        <dbReference type="Proteomes" id="UP000053462"/>
    </source>
</evidence>
<reference evidence="1 2" key="1">
    <citation type="submission" date="2015-10" db="EMBL/GenBank/DDBJ databases">
        <title>Draft genome sequence of Thermococcus celericrescens strain DSM 17994.</title>
        <authorList>
            <person name="Hong S.-J."/>
            <person name="Park C.-E."/>
            <person name="Shin J.-H."/>
        </authorList>
    </citation>
    <scope>NUCLEOTIDE SEQUENCE [LARGE SCALE GENOMIC DNA]</scope>
    <source>
        <strain evidence="1 2">DSM 17994</strain>
    </source>
</reference>
<sequence length="241" mass="26642">MKAEISTMVIIVLVFAASSSISAPAYIPRFGDFAILIHDVSPGYFEQLREITALIDTYSLQNATYLFVIPNHGGGMPLEDSPAFVAFLGRLKAEGYHVELHGYAHTGDEFDCGANLAAEKLELGLEALAPLNASPAYFIAPRYSLSKDALAVLLSRNITVIGEDFVYFPNGTVEPVYNREYTWYLPSPFLDYQLASARASYAHTRGTFLLSIHPKAVNNDAGMEFLREFLGSLKTYEKRNP</sequence>
<dbReference type="Proteomes" id="UP000053462">
    <property type="component" value="Unassembled WGS sequence"/>
</dbReference>
<evidence type="ECO:0000313" key="1">
    <source>
        <dbReference type="EMBL" id="KUH31657.1"/>
    </source>
</evidence>
<dbReference type="RefSeq" id="WP_058939844.1">
    <property type="nucleotide sequence ID" value="NZ_LLYW01000050.1"/>
</dbReference>
<dbReference type="OrthoDB" id="65404at2157"/>
<protein>
    <submittedName>
        <fullName evidence="1">Polysaccharide deacetylase</fullName>
    </submittedName>
</protein>
<gene>
    <name evidence="1" type="ORF">APY94_11960</name>
</gene>
<dbReference type="InterPro" id="IPR018763">
    <property type="entry name" value="DUF2334"/>
</dbReference>
<dbReference type="SUPFAM" id="SSF88713">
    <property type="entry name" value="Glycoside hydrolase/deacetylase"/>
    <property type="match status" value="1"/>
</dbReference>
<name>A0A100XVY6_9EURY</name>
<comment type="caution">
    <text evidence="1">The sequence shown here is derived from an EMBL/GenBank/DDBJ whole genome shotgun (WGS) entry which is preliminary data.</text>
</comment>
<dbReference type="Gene3D" id="3.20.20.370">
    <property type="entry name" value="Glycoside hydrolase/deacetylase"/>
    <property type="match status" value="1"/>
</dbReference>
<keyword evidence="2" id="KW-1185">Reference proteome</keyword>
<dbReference type="GO" id="GO:0005975">
    <property type="term" value="P:carbohydrate metabolic process"/>
    <property type="evidence" value="ECO:0007669"/>
    <property type="project" value="InterPro"/>
</dbReference>